<organism evidence="3 4">
    <name type="scientific">Saprospira grandis DSM 2844</name>
    <dbReference type="NCBI Taxonomy" id="694433"/>
    <lineage>
        <taxon>Bacteria</taxon>
        <taxon>Pseudomonadati</taxon>
        <taxon>Bacteroidota</taxon>
        <taxon>Saprospiria</taxon>
        <taxon>Saprospirales</taxon>
        <taxon>Saprospiraceae</taxon>
        <taxon>Saprospira</taxon>
    </lineage>
</organism>
<reference evidence="4" key="1">
    <citation type="journal article" date="2012" name="Stand. Genomic Sci.">
        <title>Permanent draft genome sequence of the gliding predator Saprospira grandis strain Sa g1 (= HR1).</title>
        <authorList>
            <person name="Mavromatis K."/>
            <person name="Chertkov O."/>
            <person name="Lapidus A."/>
            <person name="Nolan M."/>
            <person name="Lucas S."/>
            <person name="Tice H."/>
            <person name="Del Rio T.G."/>
            <person name="Cheng J.F."/>
            <person name="Han C."/>
            <person name="Tapia R."/>
            <person name="Bruce D."/>
            <person name="Goodwin L.A."/>
            <person name="Pitluck S."/>
            <person name="Huntemann M."/>
            <person name="Liolios K."/>
            <person name="Pagani I."/>
            <person name="Ivanova N."/>
            <person name="Mikhailova N."/>
            <person name="Pati A."/>
            <person name="Chen A."/>
            <person name="Palaniappan K."/>
            <person name="Land M."/>
            <person name="Brambilla E.M."/>
            <person name="Rohde M."/>
            <person name="Spring S."/>
            <person name="Goker M."/>
            <person name="Detter J.C."/>
            <person name="Bristow J."/>
            <person name="Eisen J.A."/>
            <person name="Markowitz V."/>
            <person name="Hugenholtz P."/>
            <person name="Kyrpides N.C."/>
            <person name="Klenk H.P."/>
            <person name="Woyke T."/>
        </authorList>
    </citation>
    <scope>NUCLEOTIDE SEQUENCE [LARGE SCALE GENOMIC DNA]</scope>
    <source>
        <strain evidence="4">DSM 2844</strain>
    </source>
</reference>
<dbReference type="Proteomes" id="UP000005113">
    <property type="component" value="Unassembled WGS sequence"/>
</dbReference>
<evidence type="ECO:0000313" key="3">
    <source>
        <dbReference type="EMBL" id="EJF51922.1"/>
    </source>
</evidence>
<dbReference type="EMBL" id="JH719942">
    <property type="protein sequence ID" value="EJF51922.1"/>
    <property type="molecule type" value="Genomic_DNA"/>
</dbReference>
<dbReference type="RefSeq" id="WP_002656476.1">
    <property type="nucleotide sequence ID" value="NZ_JH719942.1"/>
</dbReference>
<dbReference type="GO" id="GO:0004553">
    <property type="term" value="F:hydrolase activity, hydrolyzing O-glycosyl compounds"/>
    <property type="evidence" value="ECO:0007669"/>
    <property type="project" value="UniProtKB-ARBA"/>
</dbReference>
<dbReference type="Pfam" id="PF18962">
    <property type="entry name" value="Por_Secre_tail"/>
    <property type="match status" value="1"/>
</dbReference>
<dbReference type="SUPFAM" id="SSF49899">
    <property type="entry name" value="Concanavalin A-like lectins/glucanases"/>
    <property type="match status" value="1"/>
</dbReference>
<protein>
    <recommendedName>
        <fullName evidence="2">Secretion system C-terminal sorting domain-containing protein</fullName>
    </recommendedName>
</protein>
<dbReference type="OrthoDB" id="1490335at2"/>
<dbReference type="InterPro" id="IPR013320">
    <property type="entry name" value="ConA-like_dom_sf"/>
</dbReference>
<evidence type="ECO:0000256" key="1">
    <source>
        <dbReference type="SAM" id="SignalP"/>
    </source>
</evidence>
<keyword evidence="1" id="KW-0732">Signal</keyword>
<dbReference type="Pfam" id="PF13385">
    <property type="entry name" value="Laminin_G_3"/>
    <property type="match status" value="1"/>
</dbReference>
<dbReference type="GO" id="GO:0005975">
    <property type="term" value="P:carbohydrate metabolic process"/>
    <property type="evidence" value="ECO:0007669"/>
    <property type="project" value="UniProtKB-ARBA"/>
</dbReference>
<evidence type="ECO:0000259" key="2">
    <source>
        <dbReference type="Pfam" id="PF18962"/>
    </source>
</evidence>
<dbReference type="Gene3D" id="2.60.120.200">
    <property type="match status" value="1"/>
</dbReference>
<proteinExistence type="predicted"/>
<evidence type="ECO:0000313" key="4">
    <source>
        <dbReference type="Proteomes" id="UP000005113"/>
    </source>
</evidence>
<dbReference type="InterPro" id="IPR026444">
    <property type="entry name" value="Secre_tail"/>
</dbReference>
<accession>J0P3D2</accession>
<name>J0P3D2_9BACT</name>
<dbReference type="AlphaFoldDB" id="J0P3D2"/>
<dbReference type="NCBIfam" id="TIGR04183">
    <property type="entry name" value="Por_Secre_tail"/>
    <property type="match status" value="1"/>
</dbReference>
<sequence length="343" mass="37353">MKNLSLFAFLLCFSMQGLYAQVDLANGLQAYYPCNNSGTDYSGSANGPFNLTVGSNLRTTTDRFGNADAAFEYTNDVSNSSLYGGMNLNSSTDYTISIWVRQDSTTLNTNLFVLRGETSSSPVHYQEIEINLDGKVQGIEIDASQESVLQASACTNASNLSSDINTMGIQDGEWHLLTLSRTNDTMRIYVDTLMMELAANPANPCGAFPFQDISFGSGGFGNATVASFDDMMIYDRAINAQEVAAIYNLTATYNGTLSNAVLATSQTAFRLFPNPTQNSLTVSLKEINAEQYRIYNALGQLVAQGQFVGQQQEINTTALNAGFYQLVLQTTNGQQLSQQFIKQ</sequence>
<dbReference type="HOGENOM" id="CLU_808647_0_0_10"/>
<gene>
    <name evidence="3" type="ORF">SapgrDRAFT_0163</name>
</gene>
<feature type="chain" id="PRO_5003737034" description="Secretion system C-terminal sorting domain-containing protein" evidence="1">
    <location>
        <begin position="21"/>
        <end position="343"/>
    </location>
</feature>
<feature type="signal peptide" evidence="1">
    <location>
        <begin position="1"/>
        <end position="20"/>
    </location>
</feature>
<feature type="domain" description="Secretion system C-terminal sorting" evidence="2">
    <location>
        <begin position="271"/>
        <end position="339"/>
    </location>
</feature>